<keyword evidence="2" id="KW-0813">Transport</keyword>
<keyword evidence="1" id="KW-0812">Transmembrane</keyword>
<accession>A0A0B8P2H0</accession>
<evidence type="ECO:0000256" key="1">
    <source>
        <dbReference type="SAM" id="Phobius"/>
    </source>
</evidence>
<keyword evidence="1" id="KW-1133">Transmembrane helix</keyword>
<dbReference type="AlphaFoldDB" id="A0A0B8P2H0"/>
<dbReference type="Proteomes" id="UP000031671">
    <property type="component" value="Unassembled WGS sequence"/>
</dbReference>
<dbReference type="EMBL" id="BBRZ01000055">
    <property type="protein sequence ID" value="GAM57498.1"/>
    <property type="molecule type" value="Genomic_DNA"/>
</dbReference>
<reference evidence="2 3" key="1">
    <citation type="submission" date="2015-01" db="EMBL/GenBank/DDBJ databases">
        <title>Vibrio sp. C1 JCM 19231 whole genome shotgun sequence.</title>
        <authorList>
            <person name="Sawabe T."/>
            <person name="Meirelles P."/>
            <person name="Feng G."/>
            <person name="Sayaka M."/>
            <person name="Hattori M."/>
            <person name="Ohkuma M."/>
        </authorList>
    </citation>
    <scope>NUCLEOTIDE SEQUENCE [LARGE SCALE GENOMIC DNA]</scope>
    <source>
        <strain evidence="3">JCM 19231</strain>
    </source>
</reference>
<organism evidence="2 3">
    <name type="scientific">Vibrio ishigakensis</name>
    <dbReference type="NCBI Taxonomy" id="1481914"/>
    <lineage>
        <taxon>Bacteria</taxon>
        <taxon>Pseudomonadati</taxon>
        <taxon>Pseudomonadota</taxon>
        <taxon>Gammaproteobacteria</taxon>
        <taxon>Vibrionales</taxon>
        <taxon>Vibrionaceae</taxon>
        <taxon>Vibrio</taxon>
    </lineage>
</organism>
<evidence type="ECO:0000313" key="2">
    <source>
        <dbReference type="EMBL" id="GAM57498.1"/>
    </source>
</evidence>
<sequence>MKALTPYGFLLPFLVIFSVFGIFPLLFSIFLSFHEWNQWKALVPWNMWG</sequence>
<gene>
    <name evidence="2" type="ORF">JCM19231_2647</name>
</gene>
<keyword evidence="3" id="KW-1185">Reference proteome</keyword>
<keyword evidence="2" id="KW-0762">Sugar transport</keyword>
<name>A0A0B8P2H0_9VIBR</name>
<proteinExistence type="predicted"/>
<comment type="caution">
    <text evidence="2">The sequence shown here is derived from an EMBL/GenBank/DDBJ whole genome shotgun (WGS) entry which is preliminary data.</text>
</comment>
<protein>
    <submittedName>
        <fullName evidence="2">ABC-type sugar transport system, permease component</fullName>
    </submittedName>
</protein>
<keyword evidence="1" id="KW-0472">Membrane</keyword>
<reference evidence="2 3" key="2">
    <citation type="submission" date="2015-01" db="EMBL/GenBank/DDBJ databases">
        <authorList>
            <consortium name="NBRP consortium"/>
            <person name="Sawabe T."/>
            <person name="Meirelles P."/>
            <person name="Feng G."/>
            <person name="Sayaka M."/>
            <person name="Hattori M."/>
            <person name="Ohkuma M."/>
        </authorList>
    </citation>
    <scope>NUCLEOTIDE SEQUENCE [LARGE SCALE GENOMIC DNA]</scope>
    <source>
        <strain evidence="3">JCM 19231</strain>
    </source>
</reference>
<evidence type="ECO:0000313" key="3">
    <source>
        <dbReference type="Proteomes" id="UP000031671"/>
    </source>
</evidence>
<feature type="transmembrane region" description="Helical" evidence="1">
    <location>
        <begin position="7"/>
        <end position="33"/>
    </location>
</feature>